<accession>A0A2P2HY28</accession>
<protein>
    <recommendedName>
        <fullName evidence="2">ceramidase</fullName>
        <ecNumber evidence="2">3.5.1.23</ecNumber>
    </recommendedName>
</protein>
<dbReference type="EC" id="3.5.1.23" evidence="2"/>
<dbReference type="InterPro" id="IPR029132">
    <property type="entry name" value="CBAH/NAAA_C"/>
</dbReference>
<dbReference type="GO" id="GO:0005764">
    <property type="term" value="C:lysosome"/>
    <property type="evidence" value="ECO:0007669"/>
    <property type="project" value="UniProtKB-SubCell"/>
</dbReference>
<evidence type="ECO:0000256" key="6">
    <source>
        <dbReference type="SAM" id="SignalP"/>
    </source>
</evidence>
<feature type="region of interest" description="Disordered" evidence="5">
    <location>
        <begin position="369"/>
        <end position="391"/>
    </location>
</feature>
<evidence type="ECO:0000256" key="2">
    <source>
        <dbReference type="ARBA" id="ARBA00011891"/>
    </source>
</evidence>
<feature type="signal peptide" evidence="6">
    <location>
        <begin position="1"/>
        <end position="21"/>
    </location>
</feature>
<feature type="chain" id="PRO_5015183925" description="ceramidase" evidence="6">
    <location>
        <begin position="22"/>
        <end position="517"/>
    </location>
</feature>
<comment type="subcellular location">
    <subcellularLocation>
        <location evidence="1">Lysosome</location>
    </subcellularLocation>
</comment>
<evidence type="ECO:0000259" key="7">
    <source>
        <dbReference type="Pfam" id="PF02275"/>
    </source>
</evidence>
<dbReference type="EMBL" id="IACF01000949">
    <property type="protein sequence ID" value="LAB66684.1"/>
    <property type="molecule type" value="mRNA"/>
</dbReference>
<feature type="domain" description="Acid ceramidase N-terminal" evidence="8">
    <location>
        <begin position="57"/>
        <end position="114"/>
    </location>
</feature>
<dbReference type="InterPro" id="IPR029130">
    <property type="entry name" value="Acid_ceramidase_N"/>
</dbReference>
<proteinExistence type="evidence at transcript level"/>
<dbReference type="PROSITE" id="PS51257">
    <property type="entry name" value="PROKAR_LIPOPROTEIN"/>
    <property type="match status" value="1"/>
</dbReference>
<dbReference type="Pfam" id="PF15508">
    <property type="entry name" value="NAAA-beta"/>
    <property type="match status" value="1"/>
</dbReference>
<name>A0A2P2HY28_9CRUS</name>
<dbReference type="GO" id="GO:0017040">
    <property type="term" value="F:N-acylsphingosine amidohydrolase activity"/>
    <property type="evidence" value="ECO:0007669"/>
    <property type="project" value="UniProtKB-EC"/>
</dbReference>
<keyword evidence="6" id="KW-0732">Signal</keyword>
<keyword evidence="4" id="KW-0458">Lysosome</keyword>
<reference evidence="9" key="1">
    <citation type="journal article" date="2018" name="Biosci. Biotechnol. Biochem.">
        <title>Polysaccharide hydrolase of the hadal zone amphipods Hirondellea gigas.</title>
        <authorList>
            <person name="Kobayashi H."/>
            <person name="Nagahama T."/>
            <person name="Arai W."/>
            <person name="Sasagawa Y."/>
            <person name="Umeda M."/>
            <person name="Hayashi T."/>
            <person name="Nikaido I."/>
            <person name="Watanabe H."/>
            <person name="Oguri K."/>
            <person name="Kitazato H."/>
            <person name="Fujioka K."/>
            <person name="Kido Y."/>
            <person name="Takami H."/>
        </authorList>
    </citation>
    <scope>NUCLEOTIDE SEQUENCE</scope>
    <source>
        <tissue evidence="9">Whole body</tissue>
    </source>
</reference>
<dbReference type="Gene3D" id="3.60.60.10">
    <property type="entry name" value="Penicillin V Acylase, Chain A"/>
    <property type="match status" value="1"/>
</dbReference>
<evidence type="ECO:0000259" key="8">
    <source>
        <dbReference type="Pfam" id="PF15508"/>
    </source>
</evidence>
<evidence type="ECO:0000256" key="3">
    <source>
        <dbReference type="ARBA" id="ARBA00022801"/>
    </source>
</evidence>
<dbReference type="AlphaFoldDB" id="A0A2P2HY28"/>
<evidence type="ECO:0000256" key="5">
    <source>
        <dbReference type="SAM" id="MobiDB-lite"/>
    </source>
</evidence>
<sequence length="517" mass="58309">MLRLSAVTTALLLCGCTFVQPNVFTHNRGGDSFTSKVNVKPFYGCETAAYPPNNSDAVPHYTINLDLQPEQRWQQLVSDNKKQLLQLVGYVFNLTEELVGHEVFSFLLRNLGKLGSSLPEPYQQEMQGIASASGLSMAEVTLYNIFYELIAFCTSIVVQDNAGRVYHGRNLDFGIFMGWNRSSHEWSVAELLRPLVVDLTWSSGGETLYSSVNYVGYVGVITAVKKGAFSFSLDQRFSWNGGFVGLLEWILFDDHQQSWVAFLSRDVMEHAGSYEEAKQMLSSTRLIAPVYFILAGTQPRQGCVITRYRDGYDTVSLNSSSWFLVQTNYDHWKQPPIYDDRRTPAVTCLNKGRHLLLADATDRYKRSIPTFGDNNNTRNMQHVNSVPSSRTDTGLQRKIKILAYLKNNYFSTDYENSGKISAHHNNYEKSASDKKHHLQSEVETMSRYFYDGTKGSSSSTGRGDSSGGPEASYSLLYNVLSTRPVLNKLTTYTSLMSAEDGTLKTWLRVCQDPCWPW</sequence>
<evidence type="ECO:0000256" key="1">
    <source>
        <dbReference type="ARBA" id="ARBA00004371"/>
    </source>
</evidence>
<feature type="domain" description="Choloylglycine hydrolase/NAAA C-terminal" evidence="7">
    <location>
        <begin position="153"/>
        <end position="333"/>
    </location>
</feature>
<dbReference type="Pfam" id="PF02275">
    <property type="entry name" value="CBAH"/>
    <property type="match status" value="1"/>
</dbReference>
<keyword evidence="3" id="KW-0378">Hydrolase</keyword>
<dbReference type="PANTHER" id="PTHR28583">
    <property type="entry name" value="ACID AMIDASE"/>
    <property type="match status" value="1"/>
</dbReference>
<evidence type="ECO:0000313" key="9">
    <source>
        <dbReference type="EMBL" id="LAB66684.1"/>
    </source>
</evidence>
<evidence type="ECO:0000256" key="4">
    <source>
        <dbReference type="ARBA" id="ARBA00023228"/>
    </source>
</evidence>
<dbReference type="PANTHER" id="PTHR28583:SF1">
    <property type="entry name" value="ACID CERAMIDASE"/>
    <property type="match status" value="1"/>
</dbReference>
<feature type="compositionally biased region" description="Polar residues" evidence="5">
    <location>
        <begin position="372"/>
        <end position="391"/>
    </location>
</feature>
<organism evidence="9">
    <name type="scientific">Hirondellea gigas</name>
    <dbReference type="NCBI Taxonomy" id="1518452"/>
    <lineage>
        <taxon>Eukaryota</taxon>
        <taxon>Metazoa</taxon>
        <taxon>Ecdysozoa</taxon>
        <taxon>Arthropoda</taxon>
        <taxon>Crustacea</taxon>
        <taxon>Multicrustacea</taxon>
        <taxon>Malacostraca</taxon>
        <taxon>Eumalacostraca</taxon>
        <taxon>Peracarida</taxon>
        <taxon>Amphipoda</taxon>
        <taxon>Amphilochidea</taxon>
        <taxon>Lysianassida</taxon>
        <taxon>Lysianassidira</taxon>
        <taxon>Lysianassoidea</taxon>
        <taxon>Lysianassidae</taxon>
        <taxon>Hirondellea</taxon>
    </lineage>
</organism>